<evidence type="ECO:0000256" key="3">
    <source>
        <dbReference type="PIRNR" id="PIRNR027081"/>
    </source>
</evidence>
<dbReference type="GO" id="GO:0033204">
    <property type="term" value="F:ribonuclease P RNA binding"/>
    <property type="evidence" value="ECO:0007669"/>
    <property type="project" value="InterPro"/>
</dbReference>
<dbReference type="InterPro" id="IPR016848">
    <property type="entry name" value="RNase_P/MRP_Rpp29-subunit"/>
</dbReference>
<keyword evidence="3" id="KW-0819">tRNA processing</keyword>
<dbReference type="PANTHER" id="PTHR13348">
    <property type="entry name" value="RIBONUCLEASE P SUBUNIT P29"/>
    <property type="match status" value="1"/>
</dbReference>
<name>A0A1L0BZT2_9ASCO</name>
<dbReference type="Proteomes" id="UP000182259">
    <property type="component" value="Chromosome V"/>
</dbReference>
<dbReference type="SMART" id="SM00538">
    <property type="entry name" value="POP4"/>
    <property type="match status" value="1"/>
</dbReference>
<dbReference type="AlphaFoldDB" id="A0A1L0BZT2"/>
<dbReference type="Pfam" id="PF01868">
    <property type="entry name" value="RNase_P-MRP_p29"/>
    <property type="match status" value="1"/>
</dbReference>
<comment type="subcellular location">
    <subcellularLocation>
        <location evidence="1">Nucleus</location>
    </subcellularLocation>
</comment>
<evidence type="ECO:0000256" key="1">
    <source>
        <dbReference type="ARBA" id="ARBA00004123"/>
    </source>
</evidence>
<comment type="similarity">
    <text evidence="2">Belongs to the eukaryotic/archaeal RNase P protein component 1 family.</text>
</comment>
<sequence length="266" mass="30287">MNRDLTLERLLLSRSYTSEAQITQLLESRYSITGGQRPFLPLTPSEPVSEEKEEKTLDFTKNLDVKPSATRKSNARKNMRIYIKTTQANQKKAIKRLQAFQRKHPEAPMKVNSLLKQYSIPRYIEYEPLNQLWNQYILDLLFGEQRNPNLNMVLPKLSSADYNGSHLTVLECRNPHLVGMAGIVLYDAQHSFIMVIPQVTESETNISPSEALGGLRIIPKKGTMFGFDVAMGDDIVGFTILGSRFELRAVDRSGKKFKSHDVEDIL</sequence>
<evidence type="ECO:0000313" key="4">
    <source>
        <dbReference type="EMBL" id="SGZ56863.1"/>
    </source>
</evidence>
<dbReference type="PIRSF" id="PIRSF027081">
    <property type="entry name" value="RNase_P/MRP_p29_subunit"/>
    <property type="match status" value="1"/>
</dbReference>
<reference evidence="4 5" key="1">
    <citation type="submission" date="2016-10" db="EMBL/GenBank/DDBJ databases">
        <authorList>
            <person name="de Groot N.N."/>
        </authorList>
    </citation>
    <scope>NUCLEOTIDE SEQUENCE [LARGE SCALE GENOMIC DNA]</scope>
    <source>
        <strain evidence="4 5">PYCC 4715</strain>
    </source>
</reference>
<dbReference type="GO" id="GO:0000172">
    <property type="term" value="C:ribonuclease MRP complex"/>
    <property type="evidence" value="ECO:0007669"/>
    <property type="project" value="InterPro"/>
</dbReference>
<dbReference type="GO" id="GO:0030677">
    <property type="term" value="C:ribonuclease P complex"/>
    <property type="evidence" value="ECO:0007669"/>
    <property type="project" value="InterPro"/>
</dbReference>
<dbReference type="Gene3D" id="2.30.30.210">
    <property type="entry name" value="Ribonuclease P/MRP, subunit p29"/>
    <property type="match status" value="1"/>
</dbReference>
<dbReference type="GO" id="GO:0006364">
    <property type="term" value="P:rRNA processing"/>
    <property type="evidence" value="ECO:0007669"/>
    <property type="project" value="TreeGrafter"/>
</dbReference>
<evidence type="ECO:0000313" key="5">
    <source>
        <dbReference type="Proteomes" id="UP000182259"/>
    </source>
</evidence>
<dbReference type="SUPFAM" id="SSF101744">
    <property type="entry name" value="Rof/RNase P subunit-like"/>
    <property type="match status" value="1"/>
</dbReference>
<protein>
    <recommendedName>
        <fullName evidence="3">Ribonuclease P protein subunit</fullName>
    </recommendedName>
</protein>
<dbReference type="GO" id="GO:0001682">
    <property type="term" value="P:tRNA 5'-leader removal"/>
    <property type="evidence" value="ECO:0007669"/>
    <property type="project" value="InterPro"/>
</dbReference>
<evidence type="ECO:0000256" key="2">
    <source>
        <dbReference type="ARBA" id="ARBA00006181"/>
    </source>
</evidence>
<dbReference type="InterPro" id="IPR002730">
    <property type="entry name" value="Rpp29/RNP1"/>
</dbReference>
<keyword evidence="3" id="KW-0539">Nucleus</keyword>
<proteinExistence type="inferred from homology"/>
<dbReference type="InterPro" id="IPR036980">
    <property type="entry name" value="RNase_P/MRP_Rpp29_sf"/>
</dbReference>
<dbReference type="GO" id="GO:0005634">
    <property type="term" value="C:nucleus"/>
    <property type="evidence" value="ECO:0007669"/>
    <property type="project" value="UniProtKB-SubCell"/>
</dbReference>
<accession>A0A1L0BZT2</accession>
<dbReference type="InterPro" id="IPR023534">
    <property type="entry name" value="Rof/RNase_P-like"/>
</dbReference>
<dbReference type="EMBL" id="LT635768">
    <property type="protein sequence ID" value="SGZ56863.1"/>
    <property type="molecule type" value="Genomic_DNA"/>
</dbReference>
<dbReference type="PANTHER" id="PTHR13348:SF0">
    <property type="entry name" value="RIBONUCLEASE P PROTEIN SUBUNIT P29"/>
    <property type="match status" value="1"/>
</dbReference>
<organism evidence="4 5">
    <name type="scientific">Sungouiella intermedia</name>
    <dbReference type="NCBI Taxonomy" id="45354"/>
    <lineage>
        <taxon>Eukaryota</taxon>
        <taxon>Fungi</taxon>
        <taxon>Dikarya</taxon>
        <taxon>Ascomycota</taxon>
        <taxon>Saccharomycotina</taxon>
        <taxon>Pichiomycetes</taxon>
        <taxon>Metschnikowiaceae</taxon>
        <taxon>Sungouiella</taxon>
    </lineage>
</organism>
<gene>
    <name evidence="4" type="ORF">SAMEA4029009_CIC11G00000001612</name>
</gene>